<dbReference type="Gene3D" id="1.10.1740.10">
    <property type="match status" value="1"/>
</dbReference>
<dbReference type="GO" id="GO:0006352">
    <property type="term" value="P:DNA-templated transcription initiation"/>
    <property type="evidence" value="ECO:0007669"/>
    <property type="project" value="InterPro"/>
</dbReference>
<dbReference type="GO" id="GO:0003677">
    <property type="term" value="F:DNA binding"/>
    <property type="evidence" value="ECO:0007669"/>
    <property type="project" value="InterPro"/>
</dbReference>
<dbReference type="InterPro" id="IPR013249">
    <property type="entry name" value="RNA_pol_sigma70_r4_t2"/>
</dbReference>
<dbReference type="Pfam" id="PF04542">
    <property type="entry name" value="Sigma70_r2"/>
    <property type="match status" value="1"/>
</dbReference>
<dbReference type="PANTHER" id="PTHR43133:SF46">
    <property type="entry name" value="RNA POLYMERASE SIGMA-70 FACTOR ECF SUBFAMILY"/>
    <property type="match status" value="1"/>
</dbReference>
<proteinExistence type="inferred from homology"/>
<organism evidence="7 8">
    <name type="scientific">Parabacteroides chinchillae</name>
    <dbReference type="NCBI Taxonomy" id="871327"/>
    <lineage>
        <taxon>Bacteria</taxon>
        <taxon>Pseudomonadati</taxon>
        <taxon>Bacteroidota</taxon>
        <taxon>Bacteroidia</taxon>
        <taxon>Bacteroidales</taxon>
        <taxon>Tannerellaceae</taxon>
        <taxon>Parabacteroides</taxon>
    </lineage>
</organism>
<keyword evidence="2" id="KW-0805">Transcription regulation</keyword>
<dbReference type="InterPro" id="IPR013324">
    <property type="entry name" value="RNA_pol_sigma_r3/r4-like"/>
</dbReference>
<dbReference type="Gene3D" id="1.10.10.10">
    <property type="entry name" value="Winged helix-like DNA-binding domain superfamily/Winged helix DNA-binding domain"/>
    <property type="match status" value="1"/>
</dbReference>
<dbReference type="AlphaFoldDB" id="A0A8G2F577"/>
<evidence type="ECO:0000259" key="6">
    <source>
        <dbReference type="Pfam" id="PF08281"/>
    </source>
</evidence>
<dbReference type="InterPro" id="IPR013325">
    <property type="entry name" value="RNA_pol_sigma_r2"/>
</dbReference>
<dbReference type="InterPro" id="IPR036388">
    <property type="entry name" value="WH-like_DNA-bd_sf"/>
</dbReference>
<dbReference type="GO" id="GO:0016987">
    <property type="term" value="F:sigma factor activity"/>
    <property type="evidence" value="ECO:0007669"/>
    <property type="project" value="UniProtKB-KW"/>
</dbReference>
<evidence type="ECO:0000256" key="2">
    <source>
        <dbReference type="ARBA" id="ARBA00023015"/>
    </source>
</evidence>
<keyword evidence="4" id="KW-0804">Transcription</keyword>
<name>A0A8G2F577_9BACT</name>
<dbReference type="Proteomes" id="UP000236725">
    <property type="component" value="Unassembled WGS sequence"/>
</dbReference>
<comment type="similarity">
    <text evidence="1">Belongs to the sigma-70 factor family. ECF subfamily.</text>
</comment>
<comment type="caution">
    <text evidence="7">The sequence shown here is derived from an EMBL/GenBank/DDBJ whole genome shotgun (WGS) entry which is preliminary data.</text>
</comment>
<evidence type="ECO:0000259" key="5">
    <source>
        <dbReference type="Pfam" id="PF04542"/>
    </source>
</evidence>
<evidence type="ECO:0000256" key="4">
    <source>
        <dbReference type="ARBA" id="ARBA00023163"/>
    </source>
</evidence>
<feature type="domain" description="RNA polymerase sigma factor 70 region 4 type 2" evidence="6">
    <location>
        <begin position="128"/>
        <end position="173"/>
    </location>
</feature>
<dbReference type="SUPFAM" id="SSF88946">
    <property type="entry name" value="Sigma2 domain of RNA polymerase sigma factors"/>
    <property type="match status" value="1"/>
</dbReference>
<reference evidence="7 8" key="1">
    <citation type="submission" date="2016-10" db="EMBL/GenBank/DDBJ databases">
        <authorList>
            <person name="Varghese N."/>
            <person name="Submissions S."/>
        </authorList>
    </citation>
    <scope>NUCLEOTIDE SEQUENCE [LARGE SCALE GENOMIC DNA]</scope>
    <source>
        <strain evidence="7 8">DSM 29073</strain>
    </source>
</reference>
<dbReference type="NCBIfam" id="TIGR02937">
    <property type="entry name" value="sigma70-ECF"/>
    <property type="match status" value="1"/>
</dbReference>
<accession>A0A8G2F577</accession>
<dbReference type="RefSeq" id="WP_103983496.1">
    <property type="nucleotide sequence ID" value="NZ_FNVS01000010.1"/>
</dbReference>
<dbReference type="EMBL" id="FNVS01000010">
    <property type="protein sequence ID" value="SEF93714.1"/>
    <property type="molecule type" value="Genomic_DNA"/>
</dbReference>
<evidence type="ECO:0000313" key="7">
    <source>
        <dbReference type="EMBL" id="SEF93714.1"/>
    </source>
</evidence>
<feature type="domain" description="RNA polymerase sigma-70 region 2" evidence="5">
    <location>
        <begin position="24"/>
        <end position="90"/>
    </location>
</feature>
<gene>
    <name evidence="7" type="ORF">SAMN05444001_11025</name>
</gene>
<dbReference type="Pfam" id="PF08281">
    <property type="entry name" value="Sigma70_r4_2"/>
    <property type="match status" value="1"/>
</dbReference>
<protein>
    <submittedName>
        <fullName evidence="7">RNA polymerase sigma-70 factor, ECF subfamily</fullName>
    </submittedName>
</protein>
<dbReference type="InterPro" id="IPR014284">
    <property type="entry name" value="RNA_pol_sigma-70_dom"/>
</dbReference>
<dbReference type="InterPro" id="IPR039425">
    <property type="entry name" value="RNA_pol_sigma-70-like"/>
</dbReference>
<evidence type="ECO:0000256" key="1">
    <source>
        <dbReference type="ARBA" id="ARBA00010641"/>
    </source>
</evidence>
<keyword evidence="8" id="KW-1185">Reference proteome</keyword>
<evidence type="ECO:0000313" key="8">
    <source>
        <dbReference type="Proteomes" id="UP000236725"/>
    </source>
</evidence>
<sequence length="217" mass="25596">MKRSSDEAIWELCLKGDKRAFEELYKRFYPLLYNYGCKFSADKDLIRDCIQNLFVRLIQNHRTLSKTALVKGYLLKAFRNHLYDMLKAQSEQKEMFPCIDEILTFESESVLSATDKSASLKYAIMKLAFMELPLRQQEILYLFYVAEVSHADISSAFDINYQSSKNLLYRSLIKFRELYFLKWKEAQIHGSKVISIIHTPKIKDIVNWLNPEFAKEC</sequence>
<dbReference type="PANTHER" id="PTHR43133">
    <property type="entry name" value="RNA POLYMERASE ECF-TYPE SIGMA FACTO"/>
    <property type="match status" value="1"/>
</dbReference>
<dbReference type="SUPFAM" id="SSF88659">
    <property type="entry name" value="Sigma3 and sigma4 domains of RNA polymerase sigma factors"/>
    <property type="match status" value="1"/>
</dbReference>
<evidence type="ECO:0000256" key="3">
    <source>
        <dbReference type="ARBA" id="ARBA00023082"/>
    </source>
</evidence>
<keyword evidence="3" id="KW-0731">Sigma factor</keyword>
<dbReference type="InterPro" id="IPR007627">
    <property type="entry name" value="RNA_pol_sigma70_r2"/>
</dbReference>